<dbReference type="Proteomes" id="UP001165101">
    <property type="component" value="Unassembled WGS sequence"/>
</dbReference>
<sequence>MMSIIEKCSSIAAFFEMDDVLDKIVETVAHLTTLTGIKKPESDPDRDVLPIIEMNCESEKEIITVSELAVVFGRDFRAQLSTVVLLRIIKRTGYKIMDNTWKWIIQIVLKLFENGLINPQVFPEFENRLNLEPLTRPHPDFEISRNKVLKESGLFSTFSSYLKGLSDDTPEPTDEEVECTLSTIDCIRSSNLMSIFVNVSKTQSDNLNKLIKIIISNFPTLNITSSRYYLEESLFLLEIGICLSLLTTDKIYVDDLIKKCDEITNCLSFQIHSNVFVRLLSYKLLLLNSSTVENIDLLNNIVDNVSEVLSGKYIKSQQEKEKTQKGQPKFKLRPLKSIDVKDQNSHNGNNNNSNDKNGNNNNNNDKTGNNNNNGYGNKNSEIIDNPRDFMNKYSNTLLQPLEMLILTNDSWFRKDLIGNNKYWASLRMFASIPKNTENVYQFLETLLKDVDSGKEILNYGNYLDILGLLDEISAVGAYGAQWEQEYEKLVSSGHRVEKNNNPFQELVSTALKSITLTIGLNDIISTEEFVLTIPINKPDSQNGTAASENNKTVAPQYPLIEAIAHQCYNPCRELRAHALKCLENLLISINDKNIKDSRFRLSPKNILDGGCLRLLVELLKPDVESTDLKGMLVTQRAVVNLSCKVILIYDFGTNSDYNQVVSKLLTIANKFLNKNGDKSNFKDELIEILKNMLYVLHSKLDLDSILKLNLSKPLHSLIVEMKTTTLDEAQDATTPEVEPSSSEPKIEDKITAPIDTTTV</sequence>
<gene>
    <name evidence="1" type="ORF">Cboi01_000091400</name>
</gene>
<dbReference type="EMBL" id="BSXV01000290">
    <property type="protein sequence ID" value="GME88458.1"/>
    <property type="molecule type" value="Genomic_DNA"/>
</dbReference>
<keyword evidence="2" id="KW-1185">Reference proteome</keyword>
<evidence type="ECO:0000313" key="2">
    <source>
        <dbReference type="Proteomes" id="UP001165101"/>
    </source>
</evidence>
<accession>A0ACB5TGS4</accession>
<evidence type="ECO:0000313" key="1">
    <source>
        <dbReference type="EMBL" id="GME88458.1"/>
    </source>
</evidence>
<proteinExistence type="predicted"/>
<protein>
    <submittedName>
        <fullName evidence="1">Unnamed protein product</fullName>
    </submittedName>
</protein>
<comment type="caution">
    <text evidence="1">The sequence shown here is derived from an EMBL/GenBank/DDBJ whole genome shotgun (WGS) entry which is preliminary data.</text>
</comment>
<reference evidence="1" key="1">
    <citation type="submission" date="2023-04" db="EMBL/GenBank/DDBJ databases">
        <title>Candida boidinii NBRC 1967.</title>
        <authorList>
            <person name="Ichikawa N."/>
            <person name="Sato H."/>
            <person name="Tonouchi N."/>
        </authorList>
    </citation>
    <scope>NUCLEOTIDE SEQUENCE</scope>
    <source>
        <strain evidence="1">NBRC 1967</strain>
    </source>
</reference>
<organism evidence="1 2">
    <name type="scientific">Candida boidinii</name>
    <name type="common">Yeast</name>
    <dbReference type="NCBI Taxonomy" id="5477"/>
    <lineage>
        <taxon>Eukaryota</taxon>
        <taxon>Fungi</taxon>
        <taxon>Dikarya</taxon>
        <taxon>Ascomycota</taxon>
        <taxon>Saccharomycotina</taxon>
        <taxon>Pichiomycetes</taxon>
        <taxon>Pichiales</taxon>
        <taxon>Pichiaceae</taxon>
        <taxon>Ogataea</taxon>
        <taxon>Ogataea/Candida clade</taxon>
    </lineage>
</organism>
<name>A0ACB5TGS4_CANBO</name>